<proteinExistence type="inferred from homology"/>
<dbReference type="SUPFAM" id="SSF54975">
    <property type="entry name" value="Acylphosphatase/BLUF domain-like"/>
    <property type="match status" value="1"/>
</dbReference>
<evidence type="ECO:0000313" key="7">
    <source>
        <dbReference type="EMBL" id="AWN42224.1"/>
    </source>
</evidence>
<evidence type="ECO:0000256" key="1">
    <source>
        <dbReference type="ARBA" id="ARBA00005614"/>
    </source>
</evidence>
<dbReference type="GO" id="GO:0003998">
    <property type="term" value="F:acylphosphatase activity"/>
    <property type="evidence" value="ECO:0007669"/>
    <property type="project" value="UniProtKB-EC"/>
</dbReference>
<evidence type="ECO:0000256" key="2">
    <source>
        <dbReference type="ARBA" id="ARBA00012150"/>
    </source>
</evidence>
<keyword evidence="4" id="KW-0378">Hydrolase</keyword>
<dbReference type="RefSeq" id="WP_109891893.1">
    <property type="nucleotide sequence ID" value="NZ_CP029550.1"/>
</dbReference>
<dbReference type="OrthoDB" id="5295388at2"/>
<evidence type="ECO:0000259" key="6">
    <source>
        <dbReference type="PROSITE" id="PS51160"/>
    </source>
</evidence>
<evidence type="ECO:0000256" key="5">
    <source>
        <dbReference type="RuleBase" id="RU004168"/>
    </source>
</evidence>
<sequence length="94" mass="9933">MSETRTVDVVITGRVQGVGYRVWTQHQAQLHGLTGHVRNRDDGAVIATFSGPADAIGAMLKACEAGPRGARVDAVAVTEQPGSETFPDFEIRGA</sequence>
<feature type="domain" description="Acylphosphatase-like" evidence="6">
    <location>
        <begin position="6"/>
        <end position="93"/>
    </location>
</feature>
<dbReference type="InterPro" id="IPR036046">
    <property type="entry name" value="Acylphosphatase-like_dom_sf"/>
</dbReference>
<evidence type="ECO:0000256" key="3">
    <source>
        <dbReference type="ARBA" id="ARBA00047645"/>
    </source>
</evidence>
<dbReference type="PRINTS" id="PR00112">
    <property type="entry name" value="ACYLPHPHTASE"/>
</dbReference>
<dbReference type="InterPro" id="IPR020456">
    <property type="entry name" value="Acylphosphatase"/>
</dbReference>
<keyword evidence="8" id="KW-1185">Reference proteome</keyword>
<dbReference type="PANTHER" id="PTHR47268">
    <property type="entry name" value="ACYLPHOSPHATASE"/>
    <property type="match status" value="1"/>
</dbReference>
<evidence type="ECO:0000256" key="4">
    <source>
        <dbReference type="PROSITE-ProRule" id="PRU00520"/>
    </source>
</evidence>
<protein>
    <recommendedName>
        <fullName evidence="2 4">acylphosphatase</fullName>
        <ecNumber evidence="2 4">3.6.1.7</ecNumber>
    </recommendedName>
</protein>
<name>A0A2U8W7X8_9HYPH</name>
<dbReference type="PANTHER" id="PTHR47268:SF4">
    <property type="entry name" value="ACYLPHOSPHATASE"/>
    <property type="match status" value="1"/>
</dbReference>
<organism evidence="7 8">
    <name type="scientific">Methylobacterium durans</name>
    <dbReference type="NCBI Taxonomy" id="2202825"/>
    <lineage>
        <taxon>Bacteria</taxon>
        <taxon>Pseudomonadati</taxon>
        <taxon>Pseudomonadota</taxon>
        <taxon>Alphaproteobacteria</taxon>
        <taxon>Hyphomicrobiales</taxon>
        <taxon>Methylobacteriaceae</taxon>
        <taxon>Methylobacterium</taxon>
    </lineage>
</organism>
<dbReference type="Pfam" id="PF00708">
    <property type="entry name" value="Acylphosphatase"/>
    <property type="match status" value="1"/>
</dbReference>
<dbReference type="AlphaFoldDB" id="A0A2U8W7X8"/>
<feature type="active site" evidence="4">
    <location>
        <position position="21"/>
    </location>
</feature>
<evidence type="ECO:0000313" key="8">
    <source>
        <dbReference type="Proteomes" id="UP000245926"/>
    </source>
</evidence>
<dbReference type="EC" id="3.6.1.7" evidence="2 4"/>
<dbReference type="Gene3D" id="3.30.70.100">
    <property type="match status" value="1"/>
</dbReference>
<comment type="similarity">
    <text evidence="1 5">Belongs to the acylphosphatase family.</text>
</comment>
<dbReference type="EMBL" id="CP029550">
    <property type="protein sequence ID" value="AWN42224.1"/>
    <property type="molecule type" value="Genomic_DNA"/>
</dbReference>
<reference evidence="8" key="1">
    <citation type="submission" date="2018-05" db="EMBL/GenBank/DDBJ databases">
        <title>Complete Genome Sequence of Methylobacterium sp. 17SD2-17.</title>
        <authorList>
            <person name="Srinivasan S."/>
        </authorList>
    </citation>
    <scope>NUCLEOTIDE SEQUENCE [LARGE SCALE GENOMIC DNA]</scope>
    <source>
        <strain evidence="8">17SD2-17</strain>
    </source>
</reference>
<dbReference type="Proteomes" id="UP000245926">
    <property type="component" value="Chromosome"/>
</dbReference>
<accession>A0A2U8W7X8</accession>
<comment type="catalytic activity">
    <reaction evidence="3 4">
        <text>an acyl phosphate + H2O = a carboxylate + phosphate + H(+)</text>
        <dbReference type="Rhea" id="RHEA:14965"/>
        <dbReference type="ChEBI" id="CHEBI:15377"/>
        <dbReference type="ChEBI" id="CHEBI:15378"/>
        <dbReference type="ChEBI" id="CHEBI:29067"/>
        <dbReference type="ChEBI" id="CHEBI:43474"/>
        <dbReference type="ChEBI" id="CHEBI:59918"/>
        <dbReference type="EC" id="3.6.1.7"/>
    </reaction>
</comment>
<gene>
    <name evidence="7" type="ORF">DK389_19115</name>
</gene>
<feature type="active site" evidence="4">
    <location>
        <position position="39"/>
    </location>
</feature>
<dbReference type="KEGG" id="mets:DK389_19115"/>
<dbReference type="PROSITE" id="PS51160">
    <property type="entry name" value="ACYLPHOSPHATASE_3"/>
    <property type="match status" value="1"/>
</dbReference>
<dbReference type="InterPro" id="IPR001792">
    <property type="entry name" value="Acylphosphatase-like_dom"/>
</dbReference>